<sequence length="138" mass="15404">MNGRLLIDECLSVSLVAVAKTRGIHADHVTWLVKSGWQDRNLAAFALDNDYVVVTNNRRHFLREYANLSLHCGLIVVVPAAPRTAERALLGKALDVFAELDGDLVNMAVEVLEDGRVLVRTWCSAANDRDHIDDPTWR</sequence>
<dbReference type="AlphaFoldDB" id="A0A327L040"/>
<dbReference type="RefSeq" id="WP_111419876.1">
    <property type="nucleotide sequence ID" value="NZ_NPEX01000097.1"/>
</dbReference>
<dbReference type="OrthoDB" id="7363756at2"/>
<reference evidence="2 3" key="1">
    <citation type="submission" date="2017-07" db="EMBL/GenBank/DDBJ databases">
        <title>Draft Genome Sequences of Select Purple Nonsulfur Bacteria.</title>
        <authorList>
            <person name="Lasarre B."/>
            <person name="Mckinlay J.B."/>
        </authorList>
    </citation>
    <scope>NUCLEOTIDE SEQUENCE [LARGE SCALE GENOMIC DNA]</scope>
    <source>
        <strain evidence="2 3">DSM 5909</strain>
    </source>
</reference>
<protein>
    <recommendedName>
        <fullName evidence="1">DUF5615 domain-containing protein</fullName>
    </recommendedName>
</protein>
<name>A0A327L040_9BRAD</name>
<proteinExistence type="predicted"/>
<evidence type="ECO:0000313" key="3">
    <source>
        <dbReference type="Proteomes" id="UP000249130"/>
    </source>
</evidence>
<feature type="domain" description="DUF5615" evidence="1">
    <location>
        <begin position="4"/>
        <end position="104"/>
    </location>
</feature>
<dbReference type="InterPro" id="IPR041049">
    <property type="entry name" value="DUF5615"/>
</dbReference>
<evidence type="ECO:0000313" key="2">
    <source>
        <dbReference type="EMBL" id="RAI43285.1"/>
    </source>
</evidence>
<keyword evidence="3" id="KW-1185">Reference proteome</keyword>
<dbReference type="Pfam" id="PF18480">
    <property type="entry name" value="DUF5615"/>
    <property type="match status" value="1"/>
</dbReference>
<gene>
    <name evidence="2" type="ORF">CH341_15160</name>
</gene>
<dbReference type="Proteomes" id="UP000249130">
    <property type="component" value="Unassembled WGS sequence"/>
</dbReference>
<evidence type="ECO:0000259" key="1">
    <source>
        <dbReference type="Pfam" id="PF18480"/>
    </source>
</evidence>
<comment type="caution">
    <text evidence="2">The sequence shown here is derived from an EMBL/GenBank/DDBJ whole genome shotgun (WGS) entry which is preliminary data.</text>
</comment>
<accession>A0A327L040</accession>
<dbReference type="EMBL" id="NPEX01000097">
    <property type="protein sequence ID" value="RAI43285.1"/>
    <property type="molecule type" value="Genomic_DNA"/>
</dbReference>
<organism evidence="2 3">
    <name type="scientific">Rhodoplanes roseus</name>
    <dbReference type="NCBI Taxonomy" id="29409"/>
    <lineage>
        <taxon>Bacteria</taxon>
        <taxon>Pseudomonadati</taxon>
        <taxon>Pseudomonadota</taxon>
        <taxon>Alphaproteobacteria</taxon>
        <taxon>Hyphomicrobiales</taxon>
        <taxon>Nitrobacteraceae</taxon>
        <taxon>Rhodoplanes</taxon>
    </lineage>
</organism>